<evidence type="ECO:0000313" key="1">
    <source>
        <dbReference type="Proteomes" id="UP000887580"/>
    </source>
</evidence>
<accession>A0AC35FFA8</accession>
<dbReference type="WBParaSite" id="PS1159_v2.g16164.t1">
    <property type="protein sequence ID" value="PS1159_v2.g16164.t1"/>
    <property type="gene ID" value="PS1159_v2.g16164"/>
</dbReference>
<sequence length="160" mass="18478">MPNVRFYDVPGSGAMAHHAESYYQDKALCGFDCLIILIQQTLCEEEINFAFAALEYNQKVVFLRSKCDIDFHLKNESGTTLKLVPTSEEIQEHISDLRHGFEKELERFAPELSAIRCFFVSAKSMRAIIRGEKTDMIFEEAEFLEYLYQQSKKARGITTF</sequence>
<dbReference type="Proteomes" id="UP000887580">
    <property type="component" value="Unplaced"/>
</dbReference>
<proteinExistence type="predicted"/>
<organism evidence="1 2">
    <name type="scientific">Panagrolaimus sp. PS1159</name>
    <dbReference type="NCBI Taxonomy" id="55785"/>
    <lineage>
        <taxon>Eukaryota</taxon>
        <taxon>Metazoa</taxon>
        <taxon>Ecdysozoa</taxon>
        <taxon>Nematoda</taxon>
        <taxon>Chromadorea</taxon>
        <taxon>Rhabditida</taxon>
        <taxon>Tylenchina</taxon>
        <taxon>Panagrolaimomorpha</taxon>
        <taxon>Panagrolaimoidea</taxon>
        <taxon>Panagrolaimidae</taxon>
        <taxon>Panagrolaimus</taxon>
    </lineage>
</organism>
<evidence type="ECO:0000313" key="2">
    <source>
        <dbReference type="WBParaSite" id="PS1159_v2.g16164.t1"/>
    </source>
</evidence>
<name>A0AC35FFA8_9BILA</name>
<reference evidence="2" key="1">
    <citation type="submission" date="2022-11" db="UniProtKB">
        <authorList>
            <consortium name="WormBaseParasite"/>
        </authorList>
    </citation>
    <scope>IDENTIFICATION</scope>
</reference>
<protein>
    <submittedName>
        <fullName evidence="2">IRG-type G domain-containing protein</fullName>
    </submittedName>
</protein>